<evidence type="ECO:0000313" key="3">
    <source>
        <dbReference type="Proteomes" id="UP000608450"/>
    </source>
</evidence>
<dbReference type="RefSeq" id="WP_196913116.1">
    <property type="nucleotide sequence ID" value="NZ_JADTFC010000050.1"/>
</dbReference>
<name>A0ABS0KND4_PSENT</name>
<reference evidence="2 3" key="1">
    <citation type="submission" date="2020-11" db="EMBL/GenBank/DDBJ databases">
        <title>Enhanced detection system for hospital associated transmission using whole genome sequencing surveillance.</title>
        <authorList>
            <person name="Harrison L.H."/>
            <person name="Van Tyne D."/>
            <person name="Marsh J.W."/>
            <person name="Griffith M.P."/>
            <person name="Snyder D.J."/>
            <person name="Cooper V.S."/>
            <person name="Mustapha M."/>
        </authorList>
    </citation>
    <scope>NUCLEOTIDE SEQUENCE [LARGE SCALE GENOMIC DNA]</scope>
    <source>
        <strain evidence="2 3">PSA00705</strain>
    </source>
</reference>
<dbReference type="EMBL" id="JADTFC010000050">
    <property type="protein sequence ID" value="MBG6289536.1"/>
    <property type="molecule type" value="Genomic_DNA"/>
</dbReference>
<evidence type="ECO:0000313" key="2">
    <source>
        <dbReference type="EMBL" id="MBG6289536.1"/>
    </source>
</evidence>
<evidence type="ECO:0000259" key="1">
    <source>
        <dbReference type="Pfam" id="PF09356"/>
    </source>
</evidence>
<comment type="caution">
    <text evidence="2">The sequence shown here is derived from an EMBL/GenBank/DDBJ whole genome shotgun (WGS) entry which is preliminary data.</text>
</comment>
<gene>
    <name evidence="2" type="ORF">I5I61_18950</name>
</gene>
<keyword evidence="3" id="KW-1185">Reference proteome</keyword>
<dbReference type="Pfam" id="PF09931">
    <property type="entry name" value="Phage_phiJL001_Gp84_N"/>
    <property type="match status" value="1"/>
</dbReference>
<organism evidence="2 3">
    <name type="scientific">Pseudomonas nitroreducens</name>
    <dbReference type="NCBI Taxonomy" id="46680"/>
    <lineage>
        <taxon>Bacteria</taxon>
        <taxon>Pseudomonadati</taxon>
        <taxon>Pseudomonadota</taxon>
        <taxon>Gammaproteobacteria</taxon>
        <taxon>Pseudomonadales</taxon>
        <taxon>Pseudomonadaceae</taxon>
        <taxon>Pseudomonas</taxon>
    </lineage>
</organism>
<accession>A0ABS0KND4</accession>
<protein>
    <submittedName>
        <fullName evidence="2">DUF2163 domain-containing protein</fullName>
    </submittedName>
</protein>
<sequence length="296" mass="32180">MKAHVADYQTRTICVRLVALDGTTLRWTTYPIDLVMSNSQTYLAGSGFEWTGYGATSSMSPDSVNLQGIVSSAIGMLDRDQVAVGKWDNARAYVFATSWTAPVEDEEAITVFTFGQATLRDDTWVVEFMGLVDALNQTVGPIYSAQCQNTLFDQTLGGSLIATSRSRCTGPRSAPDGPQLATFLRTGTVTAVTSAYQFQDTARTEADEYFTSGQMRFTSGSNAGLKAIQIKQSTSGGQIILHEAAYYPIQPGDAYEIIPGCRKRLVDCQAWNNVKNMNAFPHIPAPTEYTQIGRGA</sequence>
<proteinExistence type="predicted"/>
<dbReference type="Pfam" id="PF09356">
    <property type="entry name" value="Phage_BR0599"/>
    <property type="match status" value="1"/>
</dbReference>
<dbReference type="Proteomes" id="UP000608450">
    <property type="component" value="Unassembled WGS sequence"/>
</dbReference>
<dbReference type="InterPro" id="IPR018964">
    <property type="entry name" value="Phage_phiJL001_Gp84_C"/>
</dbReference>
<feature type="domain" description="Bacteriophage phiJL001 Gp84 C-terminal" evidence="1">
    <location>
        <begin position="209"/>
        <end position="285"/>
    </location>
</feature>